<dbReference type="AlphaFoldDB" id="A0AAV5L746"/>
<evidence type="ECO:0000313" key="2">
    <source>
        <dbReference type="Proteomes" id="UP001054252"/>
    </source>
</evidence>
<name>A0AAV5L746_9ROSI</name>
<evidence type="ECO:0000313" key="1">
    <source>
        <dbReference type="EMBL" id="GKV32857.1"/>
    </source>
</evidence>
<gene>
    <name evidence="1" type="ORF">SLEP1_g41422</name>
</gene>
<keyword evidence="2" id="KW-1185">Reference proteome</keyword>
<organism evidence="1 2">
    <name type="scientific">Rubroshorea leprosula</name>
    <dbReference type="NCBI Taxonomy" id="152421"/>
    <lineage>
        <taxon>Eukaryota</taxon>
        <taxon>Viridiplantae</taxon>
        <taxon>Streptophyta</taxon>
        <taxon>Embryophyta</taxon>
        <taxon>Tracheophyta</taxon>
        <taxon>Spermatophyta</taxon>
        <taxon>Magnoliopsida</taxon>
        <taxon>eudicotyledons</taxon>
        <taxon>Gunneridae</taxon>
        <taxon>Pentapetalae</taxon>
        <taxon>rosids</taxon>
        <taxon>malvids</taxon>
        <taxon>Malvales</taxon>
        <taxon>Dipterocarpaceae</taxon>
        <taxon>Rubroshorea</taxon>
    </lineage>
</organism>
<dbReference type="EMBL" id="BPVZ01000098">
    <property type="protein sequence ID" value="GKV32857.1"/>
    <property type="molecule type" value="Genomic_DNA"/>
</dbReference>
<sequence length="129" mass="14391">MAIIIISAQMNLTAIHRGEINASKEVRKHFKFPEARSTVEFEVSDELGDRYTLKAKRRMKERYPKEAIAGLKTYIRAKDLVQGDRITISKVGSEVKVFGAVFCPPLYSIHYEKKAQGGGNFAGAEAGEN</sequence>
<reference evidence="1 2" key="1">
    <citation type="journal article" date="2021" name="Commun. Biol.">
        <title>The genome of Shorea leprosula (Dipterocarpaceae) highlights the ecological relevance of drought in aseasonal tropical rainforests.</title>
        <authorList>
            <person name="Ng K.K.S."/>
            <person name="Kobayashi M.J."/>
            <person name="Fawcett J.A."/>
            <person name="Hatakeyama M."/>
            <person name="Paape T."/>
            <person name="Ng C.H."/>
            <person name="Ang C.C."/>
            <person name="Tnah L.H."/>
            <person name="Lee C.T."/>
            <person name="Nishiyama T."/>
            <person name="Sese J."/>
            <person name="O'Brien M.J."/>
            <person name="Copetti D."/>
            <person name="Mohd Noor M.I."/>
            <person name="Ong R.C."/>
            <person name="Putra M."/>
            <person name="Sireger I.Z."/>
            <person name="Indrioko S."/>
            <person name="Kosugi Y."/>
            <person name="Izuno A."/>
            <person name="Isagi Y."/>
            <person name="Lee S.L."/>
            <person name="Shimizu K.K."/>
        </authorList>
    </citation>
    <scope>NUCLEOTIDE SEQUENCE [LARGE SCALE GENOMIC DNA]</scope>
    <source>
        <strain evidence="1">214</strain>
    </source>
</reference>
<dbReference type="Proteomes" id="UP001054252">
    <property type="component" value="Unassembled WGS sequence"/>
</dbReference>
<proteinExistence type="predicted"/>
<protein>
    <submittedName>
        <fullName evidence="1">Uncharacterized protein</fullName>
    </submittedName>
</protein>
<accession>A0AAV5L746</accession>
<comment type="caution">
    <text evidence="1">The sequence shown here is derived from an EMBL/GenBank/DDBJ whole genome shotgun (WGS) entry which is preliminary data.</text>
</comment>